<feature type="domain" description="IPTL-CTERM protein sorting" evidence="2">
    <location>
        <begin position="412"/>
        <end position="438"/>
    </location>
</feature>
<evidence type="ECO:0000259" key="3">
    <source>
        <dbReference type="Pfam" id="PF18998"/>
    </source>
</evidence>
<dbReference type="Proteomes" id="UP000239709">
    <property type="component" value="Chromosome"/>
</dbReference>
<feature type="chain" id="PRO_5015446918" description="IPTL-CTERM protein sorting domain-containing protein" evidence="1">
    <location>
        <begin position="31"/>
        <end position="440"/>
    </location>
</feature>
<dbReference type="EMBL" id="CP027666">
    <property type="protein sequence ID" value="AVO35286.1"/>
    <property type="molecule type" value="Genomic_DNA"/>
</dbReference>
<feature type="domain" description="Bacterial repeat" evidence="3">
    <location>
        <begin position="204"/>
        <end position="268"/>
    </location>
</feature>
<evidence type="ECO:0000313" key="5">
    <source>
        <dbReference type="Proteomes" id="UP000239709"/>
    </source>
</evidence>
<dbReference type="Pfam" id="PF18998">
    <property type="entry name" value="Flg_new_2"/>
    <property type="match status" value="3"/>
</dbReference>
<evidence type="ECO:0008006" key="6">
    <source>
        <dbReference type="Google" id="ProtNLM"/>
    </source>
</evidence>
<evidence type="ECO:0000313" key="4">
    <source>
        <dbReference type="EMBL" id="AVO35286.1"/>
    </source>
</evidence>
<keyword evidence="5" id="KW-1185">Reference proteome</keyword>
<feature type="domain" description="Bacterial repeat" evidence="3">
    <location>
        <begin position="270"/>
        <end position="339"/>
    </location>
</feature>
<feature type="domain" description="Bacterial repeat" evidence="3">
    <location>
        <begin position="342"/>
        <end position="410"/>
    </location>
</feature>
<sequence>MRLRSLSASWFRTALLACGLSLLAAAPAQVQTMTQNFDGLTCSSTSGTAIPANTGGLTWTNFLCLNGSSFGTATENGYRPGTQSAPNIIFSSPMFQPAQVTPFGGGVFTLNSAYLTAAWNDGLQVRVEAFRSGASVQVLTFTPSATTATLVTFPGMVNVDRVVFSSAGGTLHPGYVGSGNTTHFVLDDVNYTLVTAHAITVAPAPINGTLSCTPTLVPNGTNATCTATPAPGYQVSTFSGCTRVGTSNDCQLTNVTAPATVSATFTPITYPITITPPSNGTLACTPNPVNHGSSATCTATPAPGYQVSTFSGCTRVGTSNDCQLTNVTAPATVSATFALATYTITAANDPNGTLTCTPNPVTHGGNVTCMATPAAGYPLSGFTGCTQVGTGNTCTLTNVTGPATVAAVFTVAIPTLSQWALMLLGLGAAGLGARRLRRAA</sequence>
<name>A0A2S0MHH6_9BURK</name>
<feature type="signal peptide" evidence="1">
    <location>
        <begin position="1"/>
        <end position="30"/>
    </location>
</feature>
<dbReference type="Pfam" id="PF18203">
    <property type="entry name" value="IPTL-CTERM"/>
    <property type="match status" value="1"/>
</dbReference>
<dbReference type="InterPro" id="IPR044060">
    <property type="entry name" value="Bacterial_rp_domain"/>
</dbReference>
<evidence type="ECO:0000256" key="1">
    <source>
        <dbReference type="SAM" id="SignalP"/>
    </source>
</evidence>
<protein>
    <recommendedName>
        <fullName evidence="6">IPTL-CTERM protein sorting domain-containing protein</fullName>
    </recommendedName>
</protein>
<proteinExistence type="predicted"/>
<dbReference type="AlphaFoldDB" id="A0A2S0MHH6"/>
<dbReference type="InterPro" id="IPR026442">
    <property type="entry name" value="IPTL_CTERM"/>
</dbReference>
<keyword evidence="1" id="KW-0732">Signal</keyword>
<dbReference type="KEGG" id="otk:C6570_14395"/>
<accession>A0A2S0MHH6</accession>
<dbReference type="OrthoDB" id="8805901at2"/>
<reference evidence="4 5" key="1">
    <citation type="submission" date="2018-03" db="EMBL/GenBank/DDBJ databases">
        <title>Genome sequencing of Ottowia sp.</title>
        <authorList>
            <person name="Kim S.-J."/>
            <person name="Heo J."/>
            <person name="Kwon S.-W."/>
        </authorList>
    </citation>
    <scope>NUCLEOTIDE SEQUENCE [LARGE SCALE GENOMIC DNA]</scope>
    <source>
        <strain evidence="4 5">KADR8-3</strain>
    </source>
</reference>
<gene>
    <name evidence="4" type="ORF">C6570_14395</name>
</gene>
<organism evidence="4 5">
    <name type="scientific">Ottowia oryzae</name>
    <dbReference type="NCBI Taxonomy" id="2109914"/>
    <lineage>
        <taxon>Bacteria</taxon>
        <taxon>Pseudomonadati</taxon>
        <taxon>Pseudomonadota</taxon>
        <taxon>Betaproteobacteria</taxon>
        <taxon>Burkholderiales</taxon>
        <taxon>Comamonadaceae</taxon>
        <taxon>Ottowia</taxon>
    </lineage>
</organism>
<evidence type="ECO:0000259" key="2">
    <source>
        <dbReference type="Pfam" id="PF18203"/>
    </source>
</evidence>
<dbReference type="NCBIfam" id="TIGR04174">
    <property type="entry name" value="IPTL_CTERM"/>
    <property type="match status" value="1"/>
</dbReference>